<reference evidence="2" key="1">
    <citation type="submission" date="2024-01" db="EMBL/GenBank/DDBJ databases">
        <title>Synechococcus elongatus PCC 11802, a close yet different native of Synechococcus elongatus PCC 11801.</title>
        <authorList>
            <person name="Jaiswal D."/>
            <person name="Sengupta A."/>
            <person name="Sengupta S."/>
            <person name="Pakrasi H.B."/>
            <person name="Wangikar P."/>
        </authorList>
    </citation>
    <scope>NUCLEOTIDE SEQUENCE</scope>
    <source>
        <strain evidence="2">PCC 11802</strain>
    </source>
</reference>
<dbReference type="PANTHER" id="PTHR46246">
    <property type="entry name" value="GUANOSINE-3',5'-BIS(DIPHOSPHATE) 3'-PYROPHOSPHOHYDROLASE MESH1"/>
    <property type="match status" value="1"/>
</dbReference>
<dbReference type="GO" id="GO:0008893">
    <property type="term" value="F:guanosine-3',5'-bis(diphosphate) 3'-diphosphatase activity"/>
    <property type="evidence" value="ECO:0007669"/>
    <property type="project" value="TreeGrafter"/>
</dbReference>
<proteinExistence type="predicted"/>
<dbReference type="RefSeq" id="WP_208677966.1">
    <property type="nucleotide sequence ID" value="NZ_CP034671.2"/>
</dbReference>
<dbReference type="Gene3D" id="1.10.3210.10">
    <property type="entry name" value="Hypothetical protein af1432"/>
    <property type="match status" value="1"/>
</dbReference>
<dbReference type="EMBL" id="CP034671">
    <property type="protein sequence ID" value="QFZ93409.2"/>
    <property type="molecule type" value="Genomic_DNA"/>
</dbReference>
<protein>
    <submittedName>
        <fullName evidence="2">HD domain-containing protein</fullName>
    </submittedName>
</protein>
<name>A0AAT9K0F0_SYNEL</name>
<dbReference type="AlphaFoldDB" id="A0AAT9K0F0"/>
<dbReference type="SMART" id="SM00471">
    <property type="entry name" value="HDc"/>
    <property type="match status" value="1"/>
</dbReference>
<dbReference type="Pfam" id="PF13328">
    <property type="entry name" value="HD_4"/>
    <property type="match status" value="1"/>
</dbReference>
<dbReference type="InterPro" id="IPR003607">
    <property type="entry name" value="HD/PDEase_dom"/>
</dbReference>
<dbReference type="SUPFAM" id="SSF109604">
    <property type="entry name" value="HD-domain/PDEase-like"/>
    <property type="match status" value="1"/>
</dbReference>
<dbReference type="PANTHER" id="PTHR46246:SF1">
    <property type="entry name" value="GUANOSINE-3',5'-BIS(DIPHOSPHATE) 3'-PYROPHOSPHOHYDROLASE MESH1"/>
    <property type="match status" value="1"/>
</dbReference>
<dbReference type="InterPro" id="IPR052194">
    <property type="entry name" value="MESH1"/>
</dbReference>
<organism evidence="2">
    <name type="scientific">Synechococcus elongatus PCC 11802</name>
    <dbReference type="NCBI Taxonomy" id="2283154"/>
    <lineage>
        <taxon>Bacteria</taxon>
        <taxon>Bacillati</taxon>
        <taxon>Cyanobacteriota</taxon>
        <taxon>Cyanophyceae</taxon>
        <taxon>Synechococcales</taxon>
        <taxon>Synechococcaceae</taxon>
        <taxon>Synechococcus</taxon>
    </lineage>
</organism>
<accession>A0AAT9K0F0</accession>
<feature type="domain" description="HD/PDEase" evidence="1">
    <location>
        <begin position="30"/>
        <end position="143"/>
    </location>
</feature>
<evidence type="ECO:0000259" key="1">
    <source>
        <dbReference type="SMART" id="SM00471"/>
    </source>
</evidence>
<gene>
    <name evidence="2" type="ORF">EKO22_13430</name>
</gene>
<sequence>MPPTFQPSARMGTAVALAAQLHGEQVRKGTTIPYLSHLLAVASLVMEHGGDEDQTIAAILHDAIEDAGPEAEALIREQFGDRVTALVWGCTDGVPDAAGQKPDWRDRKQQYLQHLATVDLDILLVSACDKLHNARSILIDLQNHGLALFDRFKAGQAGTIWYYQQLANCFQDRLPGPLSQQLSQTVEAIQQTVKQLESSV</sequence>
<evidence type="ECO:0000313" key="2">
    <source>
        <dbReference type="EMBL" id="QFZ93409.2"/>
    </source>
</evidence>